<dbReference type="InterPro" id="IPR013320">
    <property type="entry name" value="ConA-like_dom_sf"/>
</dbReference>
<evidence type="ECO:0000256" key="6">
    <source>
        <dbReference type="ARBA" id="ARBA00023242"/>
    </source>
</evidence>
<feature type="domain" description="B30.2/SPRY" evidence="8">
    <location>
        <begin position="218"/>
        <end position="407"/>
    </location>
</feature>
<organism evidence="10 11">
    <name type="scientific">Rattus norvegicus</name>
    <name type="common">Rat</name>
    <dbReference type="NCBI Taxonomy" id="10116"/>
    <lineage>
        <taxon>Eukaryota</taxon>
        <taxon>Metazoa</taxon>
        <taxon>Chordata</taxon>
        <taxon>Craniata</taxon>
        <taxon>Vertebrata</taxon>
        <taxon>Euteleostomi</taxon>
        <taxon>Mammalia</taxon>
        <taxon>Eutheria</taxon>
        <taxon>Euarchontoglires</taxon>
        <taxon>Glires</taxon>
        <taxon>Rodentia</taxon>
        <taxon>Myomorpha</taxon>
        <taxon>Muroidea</taxon>
        <taxon>Muridae</taxon>
        <taxon>Murinae</taxon>
        <taxon>Rattus</taxon>
    </lineage>
</organism>
<keyword evidence="5" id="KW-0833">Ubl conjugation pathway</keyword>
<feature type="compositionally biased region" description="Basic and acidic residues" evidence="7">
    <location>
        <begin position="471"/>
        <end position="480"/>
    </location>
</feature>
<dbReference type="Proteomes" id="UP000002494">
    <property type="component" value="Chromosome 10"/>
</dbReference>
<evidence type="ECO:0000256" key="5">
    <source>
        <dbReference type="ARBA" id="ARBA00022786"/>
    </source>
</evidence>
<gene>
    <name evidence="10" type="primary">Spsb3</name>
</gene>
<reference evidence="10" key="3">
    <citation type="submission" date="2025-09" db="UniProtKB">
        <authorList>
            <consortium name="Ensembl"/>
        </authorList>
    </citation>
    <scope>IDENTIFICATION</scope>
    <source>
        <strain evidence="10">Brown Norway</strain>
    </source>
</reference>
<evidence type="ECO:0000256" key="1">
    <source>
        <dbReference type="ARBA" id="ARBA00004123"/>
    </source>
</evidence>
<keyword evidence="11" id="KW-1185">Reference proteome</keyword>
<comment type="similarity">
    <text evidence="3">Belongs to the SPSB family.</text>
</comment>
<reference evidence="10" key="2">
    <citation type="submission" date="2025-08" db="UniProtKB">
        <authorList>
            <consortium name="Ensembl"/>
        </authorList>
    </citation>
    <scope>IDENTIFICATION</scope>
    <source>
        <strain evidence="10">Brown Norway</strain>
    </source>
</reference>
<evidence type="ECO:0000256" key="4">
    <source>
        <dbReference type="ARBA" id="ARBA00014684"/>
    </source>
</evidence>
<evidence type="ECO:0000256" key="2">
    <source>
        <dbReference type="ARBA" id="ARBA00004906"/>
    </source>
</evidence>
<evidence type="ECO:0000259" key="9">
    <source>
        <dbReference type="PROSITE" id="PS50225"/>
    </source>
</evidence>
<protein>
    <recommendedName>
        <fullName evidence="4">SPRY domain-containing SOCS box protein 3</fullName>
    </recommendedName>
</protein>
<name>A0ABK0LAI2_RAT</name>
<evidence type="ECO:0000259" key="8">
    <source>
        <dbReference type="PROSITE" id="PS50188"/>
    </source>
</evidence>
<dbReference type="InterPro" id="IPR043136">
    <property type="entry name" value="B30.2/SPRY_sf"/>
</dbReference>
<dbReference type="InterPro" id="IPR003877">
    <property type="entry name" value="SPRY_dom"/>
</dbReference>
<feature type="region of interest" description="Disordered" evidence="7">
    <location>
        <begin position="460"/>
        <end position="489"/>
    </location>
</feature>
<sequence>MMTPRTRTYFRILIQWSCEIFLIALPKANRNFGSGLTGCASLLTAVLSRETRPRAKLSDSPPSAAGPMQRGGGDCLRRDRNGKWVSPGGARWLQVLFTMARRARSSRAWHFVLSAARRDTDARAVALAGNSNWGYDSDGQHSDSDSDPEYSSLPPSIPSAVPVTGESFCDCEGQNEATFCNSLHTAHRGKDCRCGEEDEGECLAVGTCAGLGRFSGLEGSTLLCPSLVWAFYPTDFDWVWDDLNKSSATLLSCDNRKVSFHMEYSCGTAAIRGTKELGDGQHFWEIKMTSPVYGTDMMVGIGTSDVDLDKYHHTFCSLLGRDEDSWGLSYTGLLHHKGDKTSFSSRFGQGSIIGVHLDTWHGTLTFFKNRKCIGVAATRLQNRRFYPMVCSTAAKSSMKVIRSCASSTSLQYLCCYRLRQLRPDSGDTLEGLPLPPGLKQVLHNKLGWVLSMNCSHWTSPAPPPGTAAPAAERDSRETRPCQRKRCRRS</sequence>
<dbReference type="InterPro" id="IPR001496">
    <property type="entry name" value="SOCS_box"/>
</dbReference>
<dbReference type="SMART" id="SM00449">
    <property type="entry name" value="SPRY"/>
    <property type="match status" value="1"/>
</dbReference>
<dbReference type="SUPFAM" id="SSF49899">
    <property type="entry name" value="Concanavalin A-like lectins/glucanases"/>
    <property type="match status" value="1"/>
</dbReference>
<dbReference type="PANTHER" id="PTHR12245:SF5">
    <property type="entry name" value="SPRY DOMAIN-CONTAINING SOCS BOX PROTEIN 3"/>
    <property type="match status" value="1"/>
</dbReference>
<dbReference type="PANTHER" id="PTHR12245">
    <property type="entry name" value="SPRY DOMAIN CONTAINING SOCS BOX PROTEIN"/>
    <property type="match status" value="1"/>
</dbReference>
<accession>A0ABK0LAI2</accession>
<dbReference type="CDD" id="cd12876">
    <property type="entry name" value="SPRY_SOCS3"/>
    <property type="match status" value="1"/>
</dbReference>
<proteinExistence type="inferred from homology"/>
<dbReference type="InterPro" id="IPR001870">
    <property type="entry name" value="B30.2/SPRY"/>
</dbReference>
<feature type="region of interest" description="Disordered" evidence="7">
    <location>
        <begin position="134"/>
        <end position="157"/>
    </location>
</feature>
<dbReference type="RGD" id="1310936">
    <property type="gene designation" value="Spsb3"/>
</dbReference>
<feature type="domain" description="SOCS box" evidence="9">
    <location>
        <begin position="409"/>
        <end position="442"/>
    </location>
</feature>
<evidence type="ECO:0000256" key="3">
    <source>
        <dbReference type="ARBA" id="ARBA00010910"/>
    </source>
</evidence>
<comment type="pathway">
    <text evidence="2">Protein modification; protein ubiquitination.</text>
</comment>
<dbReference type="PROSITE" id="PS50225">
    <property type="entry name" value="SOCS"/>
    <property type="match status" value="1"/>
</dbReference>
<keyword evidence="6" id="KW-0539">Nucleus</keyword>
<dbReference type="InterPro" id="IPR035754">
    <property type="entry name" value="SPRY_SPSB3"/>
</dbReference>
<comment type="subcellular location">
    <subcellularLocation>
        <location evidence="1">Nucleus</location>
    </subcellularLocation>
</comment>
<dbReference type="Gene3D" id="2.60.120.920">
    <property type="match status" value="1"/>
</dbReference>
<feature type="region of interest" description="Disordered" evidence="7">
    <location>
        <begin position="53"/>
        <end position="75"/>
    </location>
</feature>
<evidence type="ECO:0000256" key="7">
    <source>
        <dbReference type="SAM" id="MobiDB-lite"/>
    </source>
</evidence>
<reference evidence="10" key="1">
    <citation type="submission" date="2024-01" db="EMBL/GenBank/DDBJ databases">
        <title>GRCr8: a new rat reference genome assembly contstructed from accurate long reads and long range scaffolding.</title>
        <authorList>
            <person name="Doris P.A."/>
            <person name="Kalbfleisch T."/>
            <person name="Li K."/>
            <person name="Howe K."/>
            <person name="Wood J."/>
        </authorList>
    </citation>
    <scope>NUCLEOTIDE SEQUENCE [LARGE SCALE GENOMIC DNA]</scope>
    <source>
        <strain evidence="10">Brown Norway</strain>
    </source>
</reference>
<dbReference type="GeneTree" id="ENSGT01030000234629"/>
<evidence type="ECO:0000313" key="11">
    <source>
        <dbReference type="Proteomes" id="UP000002494"/>
    </source>
</evidence>
<dbReference type="InterPro" id="IPR050672">
    <property type="entry name" value="FBXO45-Fsn/SPSB_families"/>
</dbReference>
<evidence type="ECO:0000313" key="10">
    <source>
        <dbReference type="Ensembl" id="ENSRNOP00000101037.1"/>
    </source>
</evidence>
<dbReference type="Ensembl" id="ENSRNOT00000173598.1">
    <property type="protein sequence ID" value="ENSRNOP00000101037.1"/>
    <property type="gene ID" value="ENSRNOG00000015300.9"/>
</dbReference>
<dbReference type="Pfam" id="PF00622">
    <property type="entry name" value="SPRY"/>
    <property type="match status" value="1"/>
</dbReference>
<dbReference type="PROSITE" id="PS50188">
    <property type="entry name" value="B302_SPRY"/>
    <property type="match status" value="1"/>
</dbReference>